<proteinExistence type="predicted"/>
<name>A0A975BP82_9BACT</name>
<organism evidence="1 2">
    <name type="scientific">Desulfonema magnum</name>
    <dbReference type="NCBI Taxonomy" id="45655"/>
    <lineage>
        <taxon>Bacteria</taxon>
        <taxon>Pseudomonadati</taxon>
        <taxon>Thermodesulfobacteriota</taxon>
        <taxon>Desulfobacteria</taxon>
        <taxon>Desulfobacterales</taxon>
        <taxon>Desulfococcaceae</taxon>
        <taxon>Desulfonema</taxon>
    </lineage>
</organism>
<dbReference type="Proteomes" id="UP000663722">
    <property type="component" value="Chromosome"/>
</dbReference>
<keyword evidence="2" id="KW-1185">Reference proteome</keyword>
<dbReference type="EMBL" id="CP061800">
    <property type="protein sequence ID" value="QTA88892.1"/>
    <property type="molecule type" value="Genomic_DNA"/>
</dbReference>
<evidence type="ECO:0000313" key="1">
    <source>
        <dbReference type="EMBL" id="QTA88892.1"/>
    </source>
</evidence>
<evidence type="ECO:0000313" key="2">
    <source>
        <dbReference type="Proteomes" id="UP000663722"/>
    </source>
</evidence>
<dbReference type="SUPFAM" id="SSF53098">
    <property type="entry name" value="Ribonuclease H-like"/>
    <property type="match status" value="1"/>
</dbReference>
<dbReference type="RefSeq" id="WP_207683449.1">
    <property type="nucleotide sequence ID" value="NZ_CP061800.1"/>
</dbReference>
<sequence length="176" mass="20290">MFEIDGQSRKAGQWRKDMKDSLTPGWGTAGQPVCRTEAVSETFGKVILVFYIPKGKRAVSYLIITGRPLRSSEALHAFAFHHRIEEFRKLIKNTFELGAMHLRDRKGAHACVGIKVIAYLVVNMIKQNLRKLRRFRDVTINKLVRLCPKFVDVREIFKEHFQSIIPDNHMLDKALA</sequence>
<gene>
    <name evidence="1" type="ORF">dnm_049390</name>
</gene>
<accession>A0A975BP82</accession>
<reference evidence="1" key="1">
    <citation type="journal article" date="2021" name="Microb. Physiol.">
        <title>Proteogenomic Insights into the Physiology of Marine, Sulfate-Reducing, Filamentous Desulfonema limicola and Desulfonema magnum.</title>
        <authorList>
            <person name="Schnaars V."/>
            <person name="Wohlbrand L."/>
            <person name="Scheve S."/>
            <person name="Hinrichs C."/>
            <person name="Reinhardt R."/>
            <person name="Rabus R."/>
        </authorList>
    </citation>
    <scope>NUCLEOTIDE SEQUENCE</scope>
    <source>
        <strain evidence="1">4be13</strain>
    </source>
</reference>
<dbReference type="InterPro" id="IPR012337">
    <property type="entry name" value="RNaseH-like_sf"/>
</dbReference>
<dbReference type="AlphaFoldDB" id="A0A975BP82"/>
<protein>
    <submittedName>
        <fullName evidence="1">Ribonuclease domain-containing protein</fullName>
    </submittedName>
</protein>
<dbReference type="KEGG" id="dmm:dnm_049390"/>